<accession>A0ACC1P8U5</accession>
<gene>
    <name evidence="1" type="ORF">NUW58_g4228</name>
</gene>
<organism evidence="1 2">
    <name type="scientific">Xylaria curta</name>
    <dbReference type="NCBI Taxonomy" id="42375"/>
    <lineage>
        <taxon>Eukaryota</taxon>
        <taxon>Fungi</taxon>
        <taxon>Dikarya</taxon>
        <taxon>Ascomycota</taxon>
        <taxon>Pezizomycotina</taxon>
        <taxon>Sordariomycetes</taxon>
        <taxon>Xylariomycetidae</taxon>
        <taxon>Xylariales</taxon>
        <taxon>Xylariaceae</taxon>
        <taxon>Xylaria</taxon>
    </lineage>
</organism>
<sequence length="812" mass="92117">MSRPEKKAGPTAATPSHGRMSLSPTPSNSSGTVVSAAITVPVDSVHEQASSTSEGQSSARSPSQGTDARGPKSFAHPAFKDIGDKLKECNNTLADMQLLGVTQYVAAFPELVLEYEYRPPANRGAKQINMVGGNPFPHWVLKSPEKIVFKTIYEHDSTSIDEVLRWAQIATLNPSQNPEQFIPGEGNYAKEKTLETAKQSTETKFSPNLVSLVMKGPGFRDLSFFDLPGIFATTEAKDDGYLVDVVENLTRKYVRRKGALIMLALPMDQDIENSRTLKLIRDLDAENRTIGVLTKADRPNFKIPDTIAYWLAVLDERKQRCGVDQLRSHITKELGTAFAQSIPGIKKIFKDRLQEVKVCLKTLPGVPGNVEHEVRMSLRDFYTSVKRAIEDQDFEQGCKQLTEEFFARLLELKPKCNMLTESPIPRRKEIVEVSDDSEKDVTGSKRFAPKDLVIGSTPKRQRRNELITTPVKAEEFSAGGAFQSPATRSFKDREPMFSLLGIKKQIKLTTRGGFADIVPLQVHETFCLKAVAQWEMPLRVYIDKAITMLIAAVNRALESSLKSFGKRLIYKESCEYVAAHLDDVGVRQRERLSELYENETYKAVTFNELGLNHFEAQEKELLERHRLFIRAKAAGFIDPDEQIKRDEQMSREEKLEQSRLLDKYQAQMPEELMLVHAFKHPKEFKREINVAAKVRAYYLTAATRFVDVVSMDINSRLFRSIRDGALDDFLEKKLGLFPYPSPEAYERLMEEDTATAQEREQLWKEQKKLETALEKLLKLERSLEGYTIPCQHDFRPTTHTDETLEYNGKTEM</sequence>
<name>A0ACC1P8U5_9PEZI</name>
<dbReference type="EMBL" id="JAPDGR010000717">
    <property type="protein sequence ID" value="KAJ2987956.1"/>
    <property type="molecule type" value="Genomic_DNA"/>
</dbReference>
<protein>
    <submittedName>
        <fullName evidence="1">Uncharacterized protein</fullName>
    </submittedName>
</protein>
<reference evidence="1" key="1">
    <citation type="submission" date="2022-10" db="EMBL/GenBank/DDBJ databases">
        <title>Genome Sequence of Xylaria curta.</title>
        <authorList>
            <person name="Buettner E."/>
        </authorList>
    </citation>
    <scope>NUCLEOTIDE SEQUENCE</scope>
    <source>
        <strain evidence="1">Babe10</strain>
    </source>
</reference>
<evidence type="ECO:0000313" key="2">
    <source>
        <dbReference type="Proteomes" id="UP001143856"/>
    </source>
</evidence>
<comment type="caution">
    <text evidence="1">The sequence shown here is derived from an EMBL/GenBank/DDBJ whole genome shotgun (WGS) entry which is preliminary data.</text>
</comment>
<proteinExistence type="predicted"/>
<evidence type="ECO:0000313" key="1">
    <source>
        <dbReference type="EMBL" id="KAJ2987956.1"/>
    </source>
</evidence>
<dbReference type="Proteomes" id="UP001143856">
    <property type="component" value="Unassembled WGS sequence"/>
</dbReference>
<keyword evidence="2" id="KW-1185">Reference proteome</keyword>